<dbReference type="AlphaFoldDB" id="A1SSN6"/>
<dbReference type="InterPro" id="IPR038404">
    <property type="entry name" value="TRAP_DctP_sf"/>
</dbReference>
<accession>A1SSN6</accession>
<dbReference type="Gene3D" id="3.40.190.170">
    <property type="entry name" value="Bacterial extracellular solute-binding protein, family 7"/>
    <property type="match status" value="1"/>
</dbReference>
<dbReference type="PANTHER" id="PTHR33376">
    <property type="match status" value="1"/>
</dbReference>
<dbReference type="eggNOG" id="COG1638">
    <property type="taxonomic scope" value="Bacteria"/>
</dbReference>
<keyword evidence="3" id="KW-1185">Reference proteome</keyword>
<dbReference type="RefSeq" id="WP_011769060.1">
    <property type="nucleotide sequence ID" value="NC_008709.1"/>
</dbReference>
<evidence type="ECO:0000313" key="2">
    <source>
        <dbReference type="EMBL" id="ABM02501.1"/>
    </source>
</evidence>
<dbReference type="HOGENOM" id="CLU_036176_2_0_6"/>
<reference evidence="2 3" key="1">
    <citation type="submission" date="2007-01" db="EMBL/GenBank/DDBJ databases">
        <title>Complete sequence of Psychromonas ingrahamii 37.</title>
        <authorList>
            <consortium name="US DOE Joint Genome Institute"/>
            <person name="Copeland A."/>
            <person name="Lucas S."/>
            <person name="Lapidus A."/>
            <person name="Barry K."/>
            <person name="Detter J.C."/>
            <person name="Glavina del Rio T."/>
            <person name="Hammon N."/>
            <person name="Israni S."/>
            <person name="Dalin E."/>
            <person name="Tice H."/>
            <person name="Pitluck S."/>
            <person name="Thompson L.S."/>
            <person name="Brettin T."/>
            <person name="Bruce D."/>
            <person name="Han C."/>
            <person name="Tapia R."/>
            <person name="Schmutz J."/>
            <person name="Larimer F."/>
            <person name="Land M."/>
            <person name="Hauser L."/>
            <person name="Kyrpides N."/>
            <person name="Ivanova N."/>
            <person name="Staley J."/>
            <person name="Richardson P."/>
        </authorList>
    </citation>
    <scope>NUCLEOTIDE SEQUENCE [LARGE SCALE GENOMIC DNA]</scope>
    <source>
        <strain evidence="2 3">37</strain>
    </source>
</reference>
<dbReference type="Proteomes" id="UP000000639">
    <property type="component" value="Chromosome"/>
</dbReference>
<organism evidence="2 3">
    <name type="scientific">Psychromonas ingrahamii (strain DSM 17664 / CCUG 51855 / 37)</name>
    <dbReference type="NCBI Taxonomy" id="357804"/>
    <lineage>
        <taxon>Bacteria</taxon>
        <taxon>Pseudomonadati</taxon>
        <taxon>Pseudomonadota</taxon>
        <taxon>Gammaproteobacteria</taxon>
        <taxon>Alteromonadales</taxon>
        <taxon>Psychromonadaceae</taxon>
        <taxon>Psychromonas</taxon>
    </lineage>
</organism>
<dbReference type="STRING" id="357804.Ping_0648"/>
<dbReference type="CDD" id="cd13665">
    <property type="entry name" value="PBP2_TRAP_Dctp3_4"/>
    <property type="match status" value="1"/>
</dbReference>
<sequence>MFNNLLKTSITGFVTYVCFSSMSWASGPEHVLRVGTWLSPTHTMNQNVLPTWGNWIEEATDGRVTIKLEYDVGHPKSLIDLVEDGAIAASWTFHGYLPGRFLLPQMAELPGADVGAEAASVAHWRINERFFQKSGEYDGVEVAGLFVHGPAQIHTTTPIASIKELKDKKIRVGGGTASEIGERLGIIGVNAPANKAYEMLSQGVADGIFMQMDMMKVGRFKDVAPYTLKIPGGLYLGSFGIFLSPDFMDGLSEKDQAAIRSVSGERLSALAGRSWAEADKIGEADIIASGSQVIDASAEDIAYFNEKIKGMDEQWIKSANSRGVDAEAALKAFRNEAENYQPIDL</sequence>
<evidence type="ECO:0000256" key="1">
    <source>
        <dbReference type="ARBA" id="ARBA00022729"/>
    </source>
</evidence>
<dbReference type="GO" id="GO:0055085">
    <property type="term" value="P:transmembrane transport"/>
    <property type="evidence" value="ECO:0007669"/>
    <property type="project" value="InterPro"/>
</dbReference>
<keyword evidence="1" id="KW-0732">Signal</keyword>
<dbReference type="PANTHER" id="PTHR33376:SF15">
    <property type="entry name" value="BLL6794 PROTEIN"/>
    <property type="match status" value="1"/>
</dbReference>
<name>A1SSN6_PSYIN</name>
<dbReference type="InterPro" id="IPR018389">
    <property type="entry name" value="DctP_fam"/>
</dbReference>
<dbReference type="Pfam" id="PF03480">
    <property type="entry name" value="DctP"/>
    <property type="match status" value="1"/>
</dbReference>
<dbReference type="EMBL" id="CP000510">
    <property type="protein sequence ID" value="ABM02501.1"/>
    <property type="molecule type" value="Genomic_DNA"/>
</dbReference>
<gene>
    <name evidence="2" type="ordered locus">Ping_0648</name>
</gene>
<proteinExistence type="predicted"/>
<dbReference type="KEGG" id="pin:Ping_0648"/>
<evidence type="ECO:0000313" key="3">
    <source>
        <dbReference type="Proteomes" id="UP000000639"/>
    </source>
</evidence>
<protein>
    <submittedName>
        <fullName evidence="2">TRAP dicarboxylate transporter-DctP subunit</fullName>
    </submittedName>
</protein>